<evidence type="ECO:0000313" key="6">
    <source>
        <dbReference type="Proteomes" id="UP001300496"/>
    </source>
</evidence>
<evidence type="ECO:0000259" key="4">
    <source>
        <dbReference type="SMART" id="SM00563"/>
    </source>
</evidence>
<dbReference type="EMBL" id="JAODOR010000004">
    <property type="protein sequence ID" value="MCT9001528.1"/>
    <property type="molecule type" value="Genomic_DNA"/>
</dbReference>
<keyword evidence="1" id="KW-0808">Transferase</keyword>
<dbReference type="InterPro" id="IPR002123">
    <property type="entry name" value="Plipid/glycerol_acylTrfase"/>
</dbReference>
<proteinExistence type="predicted"/>
<evidence type="ECO:0000313" key="5">
    <source>
        <dbReference type="EMBL" id="MCT9001528.1"/>
    </source>
</evidence>
<gene>
    <name evidence="5" type="ORF">N4R40_03995</name>
</gene>
<dbReference type="Pfam" id="PF01553">
    <property type="entry name" value="Acyltransferase"/>
    <property type="match status" value="1"/>
</dbReference>
<keyword evidence="2 5" id="KW-0012">Acyltransferase</keyword>
<keyword evidence="6" id="KW-1185">Reference proteome</keyword>
<sequence>MTGVSKSPRRQISPEKSRPTVFWPLAAVVVPVTGWFAKIEITGAEHLPVEGPYVLAPNHYSEFDPLIIAVATWRLGRAPRFMAKESLFRVPVLGWALRATGMVPVARSSSAAAAKQTLKQSESLVEHGRGVIVYPEGTLTRDPDMWPMRGKTGAVRLAVAGDIPVIPVATWGVDRIMPRYGKLRFWPPRKRVQVRLGPASDLSAFRGTTGPAKLVAATDVVMADVSALLGELRGLTPPAERWNPSAHGQKETGRLEP</sequence>
<dbReference type="PANTHER" id="PTHR10434">
    <property type="entry name" value="1-ACYL-SN-GLYCEROL-3-PHOSPHATE ACYLTRANSFERASE"/>
    <property type="match status" value="1"/>
</dbReference>
<reference evidence="5 6" key="1">
    <citation type="journal article" date="2024" name="Int. J. Syst. Evol. Microbiol.">
        <title>Microbacterium memoriense sp. nov., a member of the Actinomycetota from marine beach sediment of the north coast of Portugal.</title>
        <authorList>
            <person name="Santos J.D.N.D."/>
            <person name="Klimek D."/>
            <person name="Calusinska M."/>
            <person name="Lobo-da-Cunha A."/>
            <person name="Catita J."/>
            <person name="Goncalves H."/>
            <person name="Gonzalez I."/>
            <person name="Lage O.M."/>
        </authorList>
    </citation>
    <scope>NUCLEOTIDE SEQUENCE [LARGE SCALE GENOMIC DNA]</scope>
    <source>
        <strain evidence="5 6">PMIC_1C1B</strain>
    </source>
</reference>
<dbReference type="GO" id="GO:0016746">
    <property type="term" value="F:acyltransferase activity"/>
    <property type="evidence" value="ECO:0007669"/>
    <property type="project" value="UniProtKB-KW"/>
</dbReference>
<name>A0ABT2PCD7_9MICO</name>
<feature type="compositionally biased region" description="Basic and acidic residues" evidence="3">
    <location>
        <begin position="248"/>
        <end position="257"/>
    </location>
</feature>
<evidence type="ECO:0000256" key="1">
    <source>
        <dbReference type="ARBA" id="ARBA00022679"/>
    </source>
</evidence>
<dbReference type="SMART" id="SM00563">
    <property type="entry name" value="PlsC"/>
    <property type="match status" value="1"/>
</dbReference>
<protein>
    <submittedName>
        <fullName evidence="5">1-acyl-sn-glycerol-3-phosphate acyltransferase</fullName>
    </submittedName>
</protein>
<comment type="caution">
    <text evidence="5">The sequence shown here is derived from an EMBL/GenBank/DDBJ whole genome shotgun (WGS) entry which is preliminary data.</text>
</comment>
<organism evidence="5 6">
    <name type="scientific">Microbacterium memoriense</name>
    <dbReference type="NCBI Taxonomy" id="2978350"/>
    <lineage>
        <taxon>Bacteria</taxon>
        <taxon>Bacillati</taxon>
        <taxon>Actinomycetota</taxon>
        <taxon>Actinomycetes</taxon>
        <taxon>Micrococcales</taxon>
        <taxon>Microbacteriaceae</taxon>
        <taxon>Microbacterium</taxon>
    </lineage>
</organism>
<evidence type="ECO:0000256" key="2">
    <source>
        <dbReference type="ARBA" id="ARBA00023315"/>
    </source>
</evidence>
<accession>A0ABT2PCD7</accession>
<dbReference type="SUPFAM" id="SSF69593">
    <property type="entry name" value="Glycerol-3-phosphate (1)-acyltransferase"/>
    <property type="match status" value="1"/>
</dbReference>
<dbReference type="PANTHER" id="PTHR10434:SF11">
    <property type="entry name" value="1-ACYL-SN-GLYCEROL-3-PHOSPHATE ACYLTRANSFERASE"/>
    <property type="match status" value="1"/>
</dbReference>
<dbReference type="Proteomes" id="UP001300496">
    <property type="component" value="Unassembled WGS sequence"/>
</dbReference>
<feature type="region of interest" description="Disordered" evidence="3">
    <location>
        <begin position="236"/>
        <end position="257"/>
    </location>
</feature>
<dbReference type="CDD" id="cd07989">
    <property type="entry name" value="LPLAT_AGPAT-like"/>
    <property type="match status" value="1"/>
</dbReference>
<feature type="domain" description="Phospholipid/glycerol acyltransferase" evidence="4">
    <location>
        <begin position="53"/>
        <end position="173"/>
    </location>
</feature>
<evidence type="ECO:0000256" key="3">
    <source>
        <dbReference type="SAM" id="MobiDB-lite"/>
    </source>
</evidence>